<protein>
    <submittedName>
        <fullName evidence="2">UBA like domain containing 2</fullName>
    </submittedName>
</protein>
<evidence type="ECO:0000256" key="1">
    <source>
        <dbReference type="SAM" id="MobiDB-lite"/>
    </source>
</evidence>
<dbReference type="InterPro" id="IPR039310">
    <property type="entry name" value="UBALD1/2"/>
</dbReference>
<dbReference type="AlphaFoldDB" id="A0A672KBG1"/>
<dbReference type="InParanoid" id="A0A672KBG1"/>
<evidence type="ECO:0000313" key="2">
    <source>
        <dbReference type="Ensembl" id="ENSSGRP00000006507.1"/>
    </source>
</evidence>
<dbReference type="Proteomes" id="UP000472262">
    <property type="component" value="Unassembled WGS sequence"/>
</dbReference>
<feature type="region of interest" description="Disordered" evidence="1">
    <location>
        <begin position="27"/>
        <end position="104"/>
    </location>
</feature>
<reference evidence="2" key="2">
    <citation type="submission" date="2025-09" db="UniProtKB">
        <authorList>
            <consortium name="Ensembl"/>
        </authorList>
    </citation>
    <scope>IDENTIFICATION</scope>
</reference>
<dbReference type="PANTHER" id="PTHR31993">
    <property type="entry name" value="UBA-LIKE DOMAIN-CONTAINING PROTEIN 2"/>
    <property type="match status" value="1"/>
</dbReference>
<name>A0A672KBG1_SINGR</name>
<feature type="compositionally biased region" description="Low complexity" evidence="1">
    <location>
        <begin position="36"/>
        <end position="45"/>
    </location>
</feature>
<evidence type="ECO:0000313" key="3">
    <source>
        <dbReference type="Proteomes" id="UP000472262"/>
    </source>
</evidence>
<feature type="compositionally biased region" description="Basic residues" evidence="1">
    <location>
        <begin position="81"/>
        <end position="92"/>
    </location>
</feature>
<dbReference type="PANTHER" id="PTHR31993:SF6">
    <property type="entry name" value="UBA-LIKE DOMAIN-CONTAINING PROTEIN 2"/>
    <property type="match status" value="1"/>
</dbReference>
<dbReference type="Ensembl" id="ENSSGRT00000007076.1">
    <property type="protein sequence ID" value="ENSSGRP00000006507.1"/>
    <property type="gene ID" value="ENSSGRG00000004409.1"/>
</dbReference>
<accession>A0A672KBG1</accession>
<dbReference type="OMA" id="GSCASFW"/>
<proteinExistence type="predicted"/>
<sequence length="104" mass="11082">MCTPRNTPATPPNFPDAITMFSKLRTSECTGGSGAGASAQMSMACSPPPHSSAQGFGSFWASSPPNHQPVWLPPSSPTGHHTLHHHHHHHMHQPPVSQPANGQR</sequence>
<reference evidence="2" key="1">
    <citation type="submission" date="2025-08" db="UniProtKB">
        <authorList>
            <consortium name="Ensembl"/>
        </authorList>
    </citation>
    <scope>IDENTIFICATION</scope>
</reference>
<keyword evidence="3" id="KW-1185">Reference proteome</keyword>
<organism evidence="2 3">
    <name type="scientific">Sinocyclocheilus grahami</name>
    <name type="common">Dianchi golden-line fish</name>
    <name type="synonym">Barbus grahami</name>
    <dbReference type="NCBI Taxonomy" id="75366"/>
    <lineage>
        <taxon>Eukaryota</taxon>
        <taxon>Metazoa</taxon>
        <taxon>Chordata</taxon>
        <taxon>Craniata</taxon>
        <taxon>Vertebrata</taxon>
        <taxon>Euteleostomi</taxon>
        <taxon>Actinopterygii</taxon>
        <taxon>Neopterygii</taxon>
        <taxon>Teleostei</taxon>
        <taxon>Ostariophysi</taxon>
        <taxon>Cypriniformes</taxon>
        <taxon>Cyprinidae</taxon>
        <taxon>Cyprininae</taxon>
        <taxon>Sinocyclocheilus</taxon>
    </lineage>
</organism>
<feature type="compositionally biased region" description="Polar residues" evidence="1">
    <location>
        <begin position="51"/>
        <end position="65"/>
    </location>
</feature>